<evidence type="ECO:0000256" key="1">
    <source>
        <dbReference type="SAM" id="MobiDB-lite"/>
    </source>
</evidence>
<evidence type="ECO:0000313" key="3">
    <source>
        <dbReference type="Proteomes" id="UP000053257"/>
    </source>
</evidence>
<proteinExistence type="predicted"/>
<protein>
    <submittedName>
        <fullName evidence="2">Uncharacterized protein</fullName>
    </submittedName>
</protein>
<organism evidence="2 3">
    <name type="scientific">Phlebiopsis gigantea (strain 11061_1 CR5-6)</name>
    <name type="common">White-rot fungus</name>
    <name type="synonym">Peniophora gigantea</name>
    <dbReference type="NCBI Taxonomy" id="745531"/>
    <lineage>
        <taxon>Eukaryota</taxon>
        <taxon>Fungi</taxon>
        <taxon>Dikarya</taxon>
        <taxon>Basidiomycota</taxon>
        <taxon>Agaricomycotina</taxon>
        <taxon>Agaricomycetes</taxon>
        <taxon>Polyporales</taxon>
        <taxon>Phanerochaetaceae</taxon>
        <taxon>Phlebiopsis</taxon>
    </lineage>
</organism>
<name>A0A0C3S416_PHLG1</name>
<feature type="region of interest" description="Disordered" evidence="1">
    <location>
        <begin position="215"/>
        <end position="301"/>
    </location>
</feature>
<gene>
    <name evidence="2" type="ORF">PHLGIDRAFT_14970</name>
</gene>
<keyword evidence="3" id="KW-1185">Reference proteome</keyword>
<accession>A0A0C3S416</accession>
<sequence length="301" mass="32053">MICPLYTDKRRRKERFGVLRDACGVGSITERCSAAETAPSQFCGWCTGCAVDVATLWHGEGLASVSSTQAKDASGPAFARASRARTFAWPGRAKVLAQRARSPSGVISTKPAVDSQMRPPRAPSTARGKTRSIVAMQIEDKTSFGPEYTWGFARRGQQASKPKWARMCWSLRTRTGHILGACPSAAGSLQTQSEDLPSSTSFAFSFLTSCARGARAPTRQSAPHSHAPRAGEPAKHGAGGATKPAACGHVEGAPPPRTPAQPRRIHRRSPPPRLGEKIHSGAHGAAQTARDVVNDPMLVLR</sequence>
<dbReference type="AlphaFoldDB" id="A0A0C3S416"/>
<feature type="region of interest" description="Disordered" evidence="1">
    <location>
        <begin position="100"/>
        <end position="130"/>
    </location>
</feature>
<dbReference type="EMBL" id="KN840563">
    <property type="protein sequence ID" value="KIP04747.1"/>
    <property type="molecule type" value="Genomic_DNA"/>
</dbReference>
<dbReference type="Proteomes" id="UP000053257">
    <property type="component" value="Unassembled WGS sequence"/>
</dbReference>
<reference evidence="2 3" key="1">
    <citation type="journal article" date="2014" name="PLoS Genet.">
        <title>Analysis of the Phlebiopsis gigantea genome, transcriptome and secretome provides insight into its pioneer colonization strategies of wood.</title>
        <authorList>
            <person name="Hori C."/>
            <person name="Ishida T."/>
            <person name="Igarashi K."/>
            <person name="Samejima M."/>
            <person name="Suzuki H."/>
            <person name="Master E."/>
            <person name="Ferreira P."/>
            <person name="Ruiz-Duenas F.J."/>
            <person name="Held B."/>
            <person name="Canessa P."/>
            <person name="Larrondo L.F."/>
            <person name="Schmoll M."/>
            <person name="Druzhinina I.S."/>
            <person name="Kubicek C.P."/>
            <person name="Gaskell J.A."/>
            <person name="Kersten P."/>
            <person name="St John F."/>
            <person name="Glasner J."/>
            <person name="Sabat G."/>
            <person name="Splinter BonDurant S."/>
            <person name="Syed K."/>
            <person name="Yadav J."/>
            <person name="Mgbeahuruike A.C."/>
            <person name="Kovalchuk A."/>
            <person name="Asiegbu F.O."/>
            <person name="Lackner G."/>
            <person name="Hoffmeister D."/>
            <person name="Rencoret J."/>
            <person name="Gutierrez A."/>
            <person name="Sun H."/>
            <person name="Lindquist E."/>
            <person name="Barry K."/>
            <person name="Riley R."/>
            <person name="Grigoriev I.V."/>
            <person name="Henrissat B."/>
            <person name="Kues U."/>
            <person name="Berka R.M."/>
            <person name="Martinez A.T."/>
            <person name="Covert S.F."/>
            <person name="Blanchette R.A."/>
            <person name="Cullen D."/>
        </authorList>
    </citation>
    <scope>NUCLEOTIDE SEQUENCE [LARGE SCALE GENOMIC DNA]</scope>
    <source>
        <strain evidence="2 3">11061_1 CR5-6</strain>
    </source>
</reference>
<dbReference type="HOGENOM" id="CLU_924731_0_0_1"/>
<evidence type="ECO:0000313" key="2">
    <source>
        <dbReference type="EMBL" id="KIP04747.1"/>
    </source>
</evidence>